<dbReference type="RefSeq" id="WP_154441250.1">
    <property type="nucleotide sequence ID" value="NZ_JAHLPJ010000001.1"/>
</dbReference>
<dbReference type="GO" id="GO:0046961">
    <property type="term" value="F:proton-transporting ATPase activity, rotational mechanism"/>
    <property type="evidence" value="ECO:0007669"/>
    <property type="project" value="InterPro"/>
</dbReference>
<dbReference type="InterPro" id="IPR002843">
    <property type="entry name" value="ATPase_V0-cplx_csu/dsu"/>
</dbReference>
<organism evidence="3 4">
    <name type="scientific">Tissierella pigra</name>
    <dbReference type="NCBI Taxonomy" id="2607614"/>
    <lineage>
        <taxon>Bacteria</taxon>
        <taxon>Bacillati</taxon>
        <taxon>Bacillota</taxon>
        <taxon>Tissierellia</taxon>
        <taxon>Tissierellales</taxon>
        <taxon>Tissierellaceae</taxon>
        <taxon>Tissierella</taxon>
    </lineage>
</organism>
<dbReference type="InterPro" id="IPR044911">
    <property type="entry name" value="V-type_ATPase_csu/dsu_dom_3"/>
</dbReference>
<sequence>MGSERVFAAINTKIRVLKAKLLDKEDYISLMEKETIEEQVLYLKENTSYKEALKDIEDLEDIKQIEIELERNLIHEFERIIKYFTGGYRDLFKALILRYEIEDLKLYLRAFGRDEGKIKTKINHLSLLSEKDYSFDPSELKNASNLEELVENLKGTIYYNSLSPYKKEDPQKIIFYMEMNLDRLYFNLLRNSSKNLNKEDRLIFEEILGRNEDLLNIEWIYRGLKFYNLIPEELINYTLPYGYELNYKNLRKMCYSNISGLEEMVLSTSYGFLFDTEKDVDLYMERRIQRYIYYRFLSAFKKAKFDITLPFAYFHLLEYEIRDIVSILEAKKYGLKKEEMKEYLVRKIEGSDK</sequence>
<dbReference type="AlphaFoldDB" id="A0A6N7XY85"/>
<dbReference type="InterPro" id="IPR050873">
    <property type="entry name" value="V-ATPase_V0D/AC39_subunit"/>
</dbReference>
<dbReference type="InterPro" id="IPR036079">
    <property type="entry name" value="ATPase_csu/dsu_sf"/>
</dbReference>
<keyword evidence="1" id="KW-0813">Transport</keyword>
<gene>
    <name evidence="3" type="ORF">FYJ83_13185</name>
</gene>
<dbReference type="PANTHER" id="PTHR38682">
    <property type="entry name" value="V-TYPE ATP SYNTHASE SUBUNIT C"/>
    <property type="match status" value="1"/>
</dbReference>
<evidence type="ECO:0000313" key="3">
    <source>
        <dbReference type="EMBL" id="MSU02413.1"/>
    </source>
</evidence>
<reference evidence="3 4" key="1">
    <citation type="submission" date="2019-09" db="EMBL/GenBank/DDBJ databases">
        <title>In-depth cultivation of the pig gut microbiome towards novel bacterial diversity and tailored functional studies.</title>
        <authorList>
            <person name="Wylensek D."/>
            <person name="Hitch T.C.A."/>
            <person name="Clavel T."/>
        </authorList>
    </citation>
    <scope>NUCLEOTIDE SEQUENCE [LARGE SCALE GENOMIC DNA]</scope>
    <source>
        <strain evidence="3 4">WCA3-693-APC-4?</strain>
    </source>
</reference>
<dbReference type="Gene3D" id="1.10.132.50">
    <property type="entry name" value="ATP synthase (C/AC39) subunit, domain 3"/>
    <property type="match status" value="3"/>
</dbReference>
<protein>
    <submittedName>
        <fullName evidence="3">V-type ATPase subunit</fullName>
    </submittedName>
</protein>
<dbReference type="SUPFAM" id="SSF103486">
    <property type="entry name" value="V-type ATP synthase subunit C"/>
    <property type="match status" value="1"/>
</dbReference>
<keyword evidence="4" id="KW-1185">Reference proteome</keyword>
<dbReference type="Pfam" id="PF01992">
    <property type="entry name" value="vATP-synt_AC39"/>
    <property type="match status" value="1"/>
</dbReference>
<evidence type="ECO:0000313" key="4">
    <source>
        <dbReference type="Proteomes" id="UP000469523"/>
    </source>
</evidence>
<evidence type="ECO:0000256" key="1">
    <source>
        <dbReference type="ARBA" id="ARBA00022448"/>
    </source>
</evidence>
<proteinExistence type="predicted"/>
<accession>A0A6N7XY85</accession>
<name>A0A6N7XY85_9FIRM</name>
<dbReference type="PANTHER" id="PTHR38682:SF1">
    <property type="entry name" value="V-TYPE ATP SYNTHASE SUBUNIT C"/>
    <property type="match status" value="1"/>
</dbReference>
<dbReference type="EMBL" id="VUNQ01000032">
    <property type="protein sequence ID" value="MSU02413.1"/>
    <property type="molecule type" value="Genomic_DNA"/>
</dbReference>
<evidence type="ECO:0000256" key="2">
    <source>
        <dbReference type="ARBA" id="ARBA00023065"/>
    </source>
</evidence>
<comment type="caution">
    <text evidence="3">The sequence shown here is derived from an EMBL/GenBank/DDBJ whole genome shotgun (WGS) entry which is preliminary data.</text>
</comment>
<keyword evidence="2" id="KW-0406">Ion transport</keyword>
<dbReference type="Proteomes" id="UP000469523">
    <property type="component" value="Unassembled WGS sequence"/>
</dbReference>